<proteinExistence type="predicted"/>
<keyword evidence="1" id="KW-0812">Transmembrane</keyword>
<keyword evidence="1" id="KW-0472">Membrane</keyword>
<gene>
    <name evidence="2" type="ORF">DFH08DRAFT_942605</name>
</gene>
<sequence>MEILSMITKSKHSFLSYYYFAWGHSILITLPAGNVSRLDSRVKKVGYSVSFAASRFSFVVLASSFTVLELQTWAAGLRFLSEQVLRTENSSSFFKMRDIVRDPMLHLLFDGRRSRGECGPLRRMNQSRCGGGVLALELEADIKAPAFETSAVHTIVAAFVHVVKGAGLWADVSWVYDLPKRPQTLPNVYIGHRDIRADCERPMFYVGLYAALGMFGVVLQLTSAVLQYT</sequence>
<evidence type="ECO:0000313" key="3">
    <source>
        <dbReference type="Proteomes" id="UP001218218"/>
    </source>
</evidence>
<organism evidence="2 3">
    <name type="scientific">Mycena albidolilacea</name>
    <dbReference type="NCBI Taxonomy" id="1033008"/>
    <lineage>
        <taxon>Eukaryota</taxon>
        <taxon>Fungi</taxon>
        <taxon>Dikarya</taxon>
        <taxon>Basidiomycota</taxon>
        <taxon>Agaricomycotina</taxon>
        <taxon>Agaricomycetes</taxon>
        <taxon>Agaricomycetidae</taxon>
        <taxon>Agaricales</taxon>
        <taxon>Marasmiineae</taxon>
        <taxon>Mycenaceae</taxon>
        <taxon>Mycena</taxon>
    </lineage>
</organism>
<evidence type="ECO:0000313" key="2">
    <source>
        <dbReference type="EMBL" id="KAJ7318302.1"/>
    </source>
</evidence>
<feature type="transmembrane region" description="Helical" evidence="1">
    <location>
        <begin position="203"/>
        <end position="226"/>
    </location>
</feature>
<comment type="caution">
    <text evidence="2">The sequence shown here is derived from an EMBL/GenBank/DDBJ whole genome shotgun (WGS) entry which is preliminary data.</text>
</comment>
<keyword evidence="3" id="KW-1185">Reference proteome</keyword>
<reference evidence="2" key="1">
    <citation type="submission" date="2023-03" db="EMBL/GenBank/DDBJ databases">
        <title>Massive genome expansion in bonnet fungi (Mycena s.s.) driven by repeated elements and novel gene families across ecological guilds.</title>
        <authorList>
            <consortium name="Lawrence Berkeley National Laboratory"/>
            <person name="Harder C.B."/>
            <person name="Miyauchi S."/>
            <person name="Viragh M."/>
            <person name="Kuo A."/>
            <person name="Thoen E."/>
            <person name="Andreopoulos B."/>
            <person name="Lu D."/>
            <person name="Skrede I."/>
            <person name="Drula E."/>
            <person name="Henrissat B."/>
            <person name="Morin E."/>
            <person name="Kohler A."/>
            <person name="Barry K."/>
            <person name="LaButti K."/>
            <person name="Morin E."/>
            <person name="Salamov A."/>
            <person name="Lipzen A."/>
            <person name="Mereny Z."/>
            <person name="Hegedus B."/>
            <person name="Baldrian P."/>
            <person name="Stursova M."/>
            <person name="Weitz H."/>
            <person name="Taylor A."/>
            <person name="Grigoriev I.V."/>
            <person name="Nagy L.G."/>
            <person name="Martin F."/>
            <person name="Kauserud H."/>
        </authorList>
    </citation>
    <scope>NUCLEOTIDE SEQUENCE</scope>
    <source>
        <strain evidence="2">CBHHK002</strain>
    </source>
</reference>
<dbReference type="AlphaFoldDB" id="A0AAD6ZE45"/>
<dbReference type="Proteomes" id="UP001218218">
    <property type="component" value="Unassembled WGS sequence"/>
</dbReference>
<feature type="transmembrane region" description="Helical" evidence="1">
    <location>
        <begin position="12"/>
        <end position="33"/>
    </location>
</feature>
<feature type="transmembrane region" description="Helical" evidence="1">
    <location>
        <begin position="45"/>
        <end position="68"/>
    </location>
</feature>
<evidence type="ECO:0000256" key="1">
    <source>
        <dbReference type="SAM" id="Phobius"/>
    </source>
</evidence>
<keyword evidence="1" id="KW-1133">Transmembrane helix</keyword>
<feature type="non-terminal residue" evidence="2">
    <location>
        <position position="1"/>
    </location>
</feature>
<protein>
    <submittedName>
        <fullName evidence="2">Uncharacterized protein</fullName>
    </submittedName>
</protein>
<dbReference type="EMBL" id="JARIHO010000058">
    <property type="protein sequence ID" value="KAJ7318302.1"/>
    <property type="molecule type" value="Genomic_DNA"/>
</dbReference>
<name>A0AAD6ZE45_9AGAR</name>
<accession>A0AAD6ZE45</accession>